<dbReference type="Proteomes" id="UP001303160">
    <property type="component" value="Unassembled WGS sequence"/>
</dbReference>
<dbReference type="EMBL" id="MU863876">
    <property type="protein sequence ID" value="KAK4205553.1"/>
    <property type="molecule type" value="Genomic_DNA"/>
</dbReference>
<evidence type="ECO:0000313" key="2">
    <source>
        <dbReference type="EMBL" id="KAK4205553.1"/>
    </source>
</evidence>
<reference evidence="2" key="1">
    <citation type="journal article" date="2023" name="Mol. Phylogenet. Evol.">
        <title>Genome-scale phylogeny and comparative genomics of the fungal order Sordariales.</title>
        <authorList>
            <person name="Hensen N."/>
            <person name="Bonometti L."/>
            <person name="Westerberg I."/>
            <person name="Brannstrom I.O."/>
            <person name="Guillou S."/>
            <person name="Cros-Aarteil S."/>
            <person name="Calhoun S."/>
            <person name="Haridas S."/>
            <person name="Kuo A."/>
            <person name="Mondo S."/>
            <person name="Pangilinan J."/>
            <person name="Riley R."/>
            <person name="LaButti K."/>
            <person name="Andreopoulos B."/>
            <person name="Lipzen A."/>
            <person name="Chen C."/>
            <person name="Yan M."/>
            <person name="Daum C."/>
            <person name="Ng V."/>
            <person name="Clum A."/>
            <person name="Steindorff A."/>
            <person name="Ohm R.A."/>
            <person name="Martin F."/>
            <person name="Silar P."/>
            <person name="Natvig D.O."/>
            <person name="Lalanne C."/>
            <person name="Gautier V."/>
            <person name="Ament-Velasquez S.L."/>
            <person name="Kruys A."/>
            <person name="Hutchinson M.I."/>
            <person name="Powell A.J."/>
            <person name="Barry K."/>
            <person name="Miller A.N."/>
            <person name="Grigoriev I.V."/>
            <person name="Debuchy R."/>
            <person name="Gladieux P."/>
            <person name="Hiltunen Thoren M."/>
            <person name="Johannesson H."/>
        </authorList>
    </citation>
    <scope>NUCLEOTIDE SEQUENCE</scope>
    <source>
        <strain evidence="2">CBS 315.58</strain>
    </source>
</reference>
<accession>A0AAN7AZQ4</accession>
<proteinExistence type="predicted"/>
<organism evidence="2 3">
    <name type="scientific">Triangularia verruculosa</name>
    <dbReference type="NCBI Taxonomy" id="2587418"/>
    <lineage>
        <taxon>Eukaryota</taxon>
        <taxon>Fungi</taxon>
        <taxon>Dikarya</taxon>
        <taxon>Ascomycota</taxon>
        <taxon>Pezizomycotina</taxon>
        <taxon>Sordariomycetes</taxon>
        <taxon>Sordariomycetidae</taxon>
        <taxon>Sordariales</taxon>
        <taxon>Podosporaceae</taxon>
        <taxon>Triangularia</taxon>
    </lineage>
</organism>
<gene>
    <name evidence="2" type="ORF">QBC40DRAFT_260804</name>
</gene>
<dbReference type="AlphaFoldDB" id="A0AAN7AZQ4"/>
<feature type="region of interest" description="Disordered" evidence="1">
    <location>
        <begin position="1"/>
        <end position="125"/>
    </location>
</feature>
<comment type="caution">
    <text evidence="2">The sequence shown here is derived from an EMBL/GenBank/DDBJ whole genome shotgun (WGS) entry which is preliminary data.</text>
</comment>
<protein>
    <submittedName>
        <fullName evidence="2">Uncharacterized protein</fullName>
    </submittedName>
</protein>
<keyword evidence="3" id="KW-1185">Reference proteome</keyword>
<feature type="compositionally biased region" description="Low complexity" evidence="1">
    <location>
        <begin position="15"/>
        <end position="40"/>
    </location>
</feature>
<evidence type="ECO:0000313" key="3">
    <source>
        <dbReference type="Proteomes" id="UP001303160"/>
    </source>
</evidence>
<evidence type="ECO:0000256" key="1">
    <source>
        <dbReference type="SAM" id="MobiDB-lite"/>
    </source>
</evidence>
<name>A0AAN7AZQ4_9PEZI</name>
<feature type="compositionally biased region" description="Gly residues" evidence="1">
    <location>
        <begin position="89"/>
        <end position="102"/>
    </location>
</feature>
<reference evidence="2" key="2">
    <citation type="submission" date="2023-05" db="EMBL/GenBank/DDBJ databases">
        <authorList>
            <consortium name="Lawrence Berkeley National Laboratory"/>
            <person name="Steindorff A."/>
            <person name="Hensen N."/>
            <person name="Bonometti L."/>
            <person name="Westerberg I."/>
            <person name="Brannstrom I.O."/>
            <person name="Guillou S."/>
            <person name="Cros-Aarteil S."/>
            <person name="Calhoun S."/>
            <person name="Haridas S."/>
            <person name="Kuo A."/>
            <person name="Mondo S."/>
            <person name="Pangilinan J."/>
            <person name="Riley R."/>
            <person name="Labutti K."/>
            <person name="Andreopoulos B."/>
            <person name="Lipzen A."/>
            <person name="Chen C."/>
            <person name="Yanf M."/>
            <person name="Daum C."/>
            <person name="Ng V."/>
            <person name="Clum A."/>
            <person name="Ohm R."/>
            <person name="Martin F."/>
            <person name="Silar P."/>
            <person name="Natvig D."/>
            <person name="Lalanne C."/>
            <person name="Gautier V."/>
            <person name="Ament-Velasquez S.L."/>
            <person name="Kruys A."/>
            <person name="Hutchinson M.I."/>
            <person name="Powell A.J."/>
            <person name="Barry K."/>
            <person name="Miller A.N."/>
            <person name="Grigoriev I.V."/>
            <person name="Debuchy R."/>
            <person name="Gladieux P."/>
            <person name="Thoren M.H."/>
            <person name="Johannesson H."/>
        </authorList>
    </citation>
    <scope>NUCLEOTIDE SEQUENCE</scope>
    <source>
        <strain evidence="2">CBS 315.58</strain>
    </source>
</reference>
<sequence length="125" mass="13792">MLARRSTQADEVAEAEAVAQVNTPKVQSPAPGKQQQQQPRQGEEQGESDHHHRRHHHQWDTPHTGILSEQDVLNQMRSRSRSTSATRQGGKGEGNGGEGNGGERSTDEVRERQAEDGRRVNALGE</sequence>
<feature type="compositionally biased region" description="Basic and acidic residues" evidence="1">
    <location>
        <begin position="104"/>
        <end position="119"/>
    </location>
</feature>
<feature type="compositionally biased region" description="Basic and acidic residues" evidence="1">
    <location>
        <begin position="41"/>
        <end position="50"/>
    </location>
</feature>